<dbReference type="EMBL" id="CP069037">
    <property type="protein sequence ID" value="QRD03392.1"/>
    <property type="molecule type" value="Genomic_DNA"/>
</dbReference>
<dbReference type="PANTHER" id="PTHR47171">
    <property type="entry name" value="FARA-RELATED"/>
    <property type="match status" value="1"/>
</dbReference>
<dbReference type="AlphaFoldDB" id="A0A7U2FDR5"/>
<dbReference type="InterPro" id="IPR007219">
    <property type="entry name" value="XnlR_reg_dom"/>
</dbReference>
<gene>
    <name evidence="9" type="ORF">JI435_101770</name>
</gene>
<accession>A0A7U2FDR5</accession>
<dbReference type="InterPro" id="IPR052073">
    <property type="entry name" value="Amide_Lactam_Regulators"/>
</dbReference>
<dbReference type="PANTHER" id="PTHR47171:SF5">
    <property type="entry name" value="ZN(II)2CYS6 TRANSCRIPTION FACTOR (EUROFUNG)"/>
    <property type="match status" value="1"/>
</dbReference>
<evidence type="ECO:0000256" key="3">
    <source>
        <dbReference type="ARBA" id="ARBA00023015"/>
    </source>
</evidence>
<proteinExistence type="predicted"/>
<dbReference type="InterPro" id="IPR001138">
    <property type="entry name" value="Zn2Cys6_DnaBD"/>
</dbReference>
<dbReference type="GO" id="GO:0006351">
    <property type="term" value="P:DNA-templated transcription"/>
    <property type="evidence" value="ECO:0007669"/>
    <property type="project" value="InterPro"/>
</dbReference>
<keyword evidence="1" id="KW-0479">Metal-binding</keyword>
<dbReference type="PROSITE" id="PS00463">
    <property type="entry name" value="ZN2_CY6_FUNGAL_1"/>
    <property type="match status" value="1"/>
</dbReference>
<evidence type="ECO:0000256" key="7">
    <source>
        <dbReference type="SAM" id="MobiDB-lite"/>
    </source>
</evidence>
<evidence type="ECO:0000256" key="1">
    <source>
        <dbReference type="ARBA" id="ARBA00022723"/>
    </source>
</evidence>
<keyword evidence="6" id="KW-0539">Nucleus</keyword>
<name>A0A7U2FDR5_PHANO</name>
<evidence type="ECO:0000256" key="4">
    <source>
        <dbReference type="ARBA" id="ARBA00023125"/>
    </source>
</evidence>
<protein>
    <recommendedName>
        <fullName evidence="8">Zn(2)-C6 fungal-type domain-containing protein</fullName>
    </recommendedName>
</protein>
<dbReference type="SMART" id="SM00066">
    <property type="entry name" value="GAL4"/>
    <property type="match status" value="1"/>
</dbReference>
<dbReference type="GO" id="GO:0008270">
    <property type="term" value="F:zinc ion binding"/>
    <property type="evidence" value="ECO:0007669"/>
    <property type="project" value="InterPro"/>
</dbReference>
<dbReference type="GO" id="GO:0000981">
    <property type="term" value="F:DNA-binding transcription factor activity, RNA polymerase II-specific"/>
    <property type="evidence" value="ECO:0007669"/>
    <property type="project" value="InterPro"/>
</dbReference>
<dbReference type="InterPro" id="IPR036864">
    <property type="entry name" value="Zn2-C6_fun-type_DNA-bd_sf"/>
</dbReference>
<keyword evidence="10" id="KW-1185">Reference proteome</keyword>
<evidence type="ECO:0000256" key="6">
    <source>
        <dbReference type="ARBA" id="ARBA00023242"/>
    </source>
</evidence>
<organism evidence="9 10">
    <name type="scientific">Phaeosphaeria nodorum (strain SN15 / ATCC MYA-4574 / FGSC 10173)</name>
    <name type="common">Glume blotch fungus</name>
    <name type="synonym">Parastagonospora nodorum</name>
    <dbReference type="NCBI Taxonomy" id="321614"/>
    <lineage>
        <taxon>Eukaryota</taxon>
        <taxon>Fungi</taxon>
        <taxon>Dikarya</taxon>
        <taxon>Ascomycota</taxon>
        <taxon>Pezizomycotina</taxon>
        <taxon>Dothideomycetes</taxon>
        <taxon>Pleosporomycetidae</taxon>
        <taxon>Pleosporales</taxon>
        <taxon>Pleosporineae</taxon>
        <taxon>Phaeosphaeriaceae</taxon>
        <taxon>Parastagonospora</taxon>
    </lineage>
</organism>
<reference evidence="10" key="1">
    <citation type="journal article" date="2021" name="BMC Genomics">
        <title>Chromosome-level genome assembly and manually-curated proteome of model necrotroph Parastagonospora nodorum Sn15 reveals a genome-wide trove of candidate effector homologs, and redundancy of virulence-related functions within an accessory chromosome.</title>
        <authorList>
            <person name="Bertazzoni S."/>
            <person name="Jones D.A.B."/>
            <person name="Phan H.T."/>
            <person name="Tan K.-C."/>
            <person name="Hane J.K."/>
        </authorList>
    </citation>
    <scope>NUCLEOTIDE SEQUENCE [LARGE SCALE GENOMIC DNA]</scope>
    <source>
        <strain evidence="10">SN15 / ATCC MYA-4574 / FGSC 10173)</strain>
    </source>
</reference>
<evidence type="ECO:0000256" key="5">
    <source>
        <dbReference type="ARBA" id="ARBA00023163"/>
    </source>
</evidence>
<feature type="region of interest" description="Disordered" evidence="7">
    <location>
        <begin position="64"/>
        <end position="103"/>
    </location>
</feature>
<dbReference type="SUPFAM" id="SSF57701">
    <property type="entry name" value="Zn2/Cys6 DNA-binding domain"/>
    <property type="match status" value="1"/>
</dbReference>
<dbReference type="CDD" id="cd12148">
    <property type="entry name" value="fungal_TF_MHR"/>
    <property type="match status" value="1"/>
</dbReference>
<evidence type="ECO:0000313" key="9">
    <source>
        <dbReference type="EMBL" id="QRD03392.1"/>
    </source>
</evidence>
<sequence length="685" mass="76923">MAENLGSENWQHYSITATKRKRADLVCFACHVKKIKCDLQQQKNRGCEACSNCATVGRACHIRPSKREKRRKINKSAEDAQSTEGPKSFSRGDGPPPISNAGSQASLVEALPCGVGVTGSPQLPNYAQRDSHVEGLHTSVSLQDMIPDAPAVDDSPMLQHNEAITGLTETTLTQNGDLDAGFLKVYAQENQFDADTQAIVAQMKHQYCSALDPDLEQTFTDTYFEYCYPWCPVLDRATIASDIARSPLLANALALASSHIRPPLLPHSGPEIYYKRARTMFYDDQEADEMMALKALCLFYWWAPRSPSRVHRHSSWWWTSIIIRHAQQMNIHREPGQGDPSRQRLQMGLRRRIWWTAFARERLTSLCQSKPAIIDPSDCSIQEPTLADFPLDPQSQHHGEIFIYWVRLCAIIGRIAKFLLKSNTDGGMVQSELREELVAWIHSLPSRLKLPINTTSTTSFDRDVHQLHLFYLTTIIILHLKRSEGHLPQALPPAILAASCTARVLRDILARGDSRFLMAITCWHVGTAFIALLQACRIPHLSRPANEDLDVLSIAVKELQKMWASANVIAQGFDRLRKPQNFAEANEDLSPNVALSQTRIGYENPDSMNLENGFDWMRFFPFISKSTGGIADCLLSGRELGTATRGFPSPNNELFHEALLAQFHDLFHPFDDYNSGFSDVNFDAP</sequence>
<dbReference type="CDD" id="cd00067">
    <property type="entry name" value="GAL4"/>
    <property type="match status" value="1"/>
</dbReference>
<dbReference type="Pfam" id="PF04082">
    <property type="entry name" value="Fungal_trans"/>
    <property type="match status" value="1"/>
</dbReference>
<evidence type="ECO:0000259" key="8">
    <source>
        <dbReference type="PROSITE" id="PS00463"/>
    </source>
</evidence>
<dbReference type="VEuPathDB" id="FungiDB:JI435_101770"/>
<keyword evidence="5" id="KW-0804">Transcription</keyword>
<keyword evidence="3" id="KW-0805">Transcription regulation</keyword>
<dbReference type="Proteomes" id="UP000663193">
    <property type="component" value="Chromosome 15"/>
</dbReference>
<keyword evidence="2" id="KW-0862">Zinc</keyword>
<evidence type="ECO:0000256" key="2">
    <source>
        <dbReference type="ARBA" id="ARBA00022833"/>
    </source>
</evidence>
<keyword evidence="4" id="KW-0238">DNA-binding</keyword>
<dbReference type="SMART" id="SM00906">
    <property type="entry name" value="Fungal_trans"/>
    <property type="match status" value="1"/>
</dbReference>
<dbReference type="GO" id="GO:0003677">
    <property type="term" value="F:DNA binding"/>
    <property type="evidence" value="ECO:0007669"/>
    <property type="project" value="UniProtKB-KW"/>
</dbReference>
<feature type="domain" description="Zn(2)-C6 fungal-type" evidence="8">
    <location>
        <begin position="26"/>
        <end position="60"/>
    </location>
</feature>
<evidence type="ECO:0000313" key="10">
    <source>
        <dbReference type="Proteomes" id="UP000663193"/>
    </source>
</evidence>
<feature type="compositionally biased region" description="Basic residues" evidence="7">
    <location>
        <begin position="64"/>
        <end position="74"/>
    </location>
</feature>
<dbReference type="OrthoDB" id="1932925at2759"/>